<feature type="domain" description="Bet v I/Major latex protein" evidence="1">
    <location>
        <begin position="5"/>
        <end position="157"/>
    </location>
</feature>
<dbReference type="InterPro" id="IPR023393">
    <property type="entry name" value="START-like_dom_sf"/>
</dbReference>
<comment type="caution">
    <text evidence="2">The sequence shown here is derived from an EMBL/GenBank/DDBJ whole genome shotgun (WGS) entry which is preliminary data.</text>
</comment>
<dbReference type="Gene3D" id="3.30.530.20">
    <property type="match status" value="1"/>
</dbReference>
<dbReference type="InterPro" id="IPR000916">
    <property type="entry name" value="Bet_v_I/MLP"/>
</dbReference>
<proteinExistence type="predicted"/>
<dbReference type="PANTHER" id="PTHR31907">
    <property type="entry name" value="MLP-LIKE PROTEIN 423"/>
    <property type="match status" value="1"/>
</dbReference>
<dbReference type="Pfam" id="PF00407">
    <property type="entry name" value="Bet_v_1"/>
    <property type="match status" value="1"/>
</dbReference>
<dbReference type="SUPFAM" id="SSF55961">
    <property type="entry name" value="Bet v1-like"/>
    <property type="match status" value="1"/>
</dbReference>
<sequence>MASSTLTGKLEADVEIKASPEQFLDMWANKPHHVHHACADKVQGCDLHEGELGKVGSVIIWRYVHDGKAKVSKQVIEAIDPDKNSATFREIEGDLMKEFKTISATLQVSPKSDGTGGSVVHWTLEYEKLHPGIDHPETLLQLVQDISKDIDAHLTRPN</sequence>
<reference evidence="2 3" key="1">
    <citation type="journal article" date="2024" name="G3 (Bethesda)">
        <title>Genome assembly of Hibiscus sabdariffa L. provides insights into metabolisms of medicinal natural products.</title>
        <authorList>
            <person name="Kim T."/>
        </authorList>
    </citation>
    <scope>NUCLEOTIDE SEQUENCE [LARGE SCALE GENOMIC DNA]</scope>
    <source>
        <strain evidence="2">TK-2024</strain>
        <tissue evidence="2">Old leaves</tissue>
    </source>
</reference>
<organism evidence="2 3">
    <name type="scientific">Hibiscus sabdariffa</name>
    <name type="common">roselle</name>
    <dbReference type="NCBI Taxonomy" id="183260"/>
    <lineage>
        <taxon>Eukaryota</taxon>
        <taxon>Viridiplantae</taxon>
        <taxon>Streptophyta</taxon>
        <taxon>Embryophyta</taxon>
        <taxon>Tracheophyta</taxon>
        <taxon>Spermatophyta</taxon>
        <taxon>Magnoliopsida</taxon>
        <taxon>eudicotyledons</taxon>
        <taxon>Gunneridae</taxon>
        <taxon>Pentapetalae</taxon>
        <taxon>rosids</taxon>
        <taxon>malvids</taxon>
        <taxon>Malvales</taxon>
        <taxon>Malvaceae</taxon>
        <taxon>Malvoideae</taxon>
        <taxon>Hibiscus</taxon>
    </lineage>
</organism>
<accession>A0ABR2F6K1</accession>
<keyword evidence="3" id="KW-1185">Reference proteome</keyword>
<evidence type="ECO:0000259" key="1">
    <source>
        <dbReference type="SMART" id="SM01037"/>
    </source>
</evidence>
<name>A0ABR2F6K1_9ROSI</name>
<evidence type="ECO:0000313" key="3">
    <source>
        <dbReference type="Proteomes" id="UP001472677"/>
    </source>
</evidence>
<protein>
    <recommendedName>
        <fullName evidence="1">Bet v I/Major latex protein domain-containing protein</fullName>
    </recommendedName>
</protein>
<dbReference type="Proteomes" id="UP001472677">
    <property type="component" value="Unassembled WGS sequence"/>
</dbReference>
<dbReference type="SMART" id="SM01037">
    <property type="entry name" value="Bet_v_1"/>
    <property type="match status" value="1"/>
</dbReference>
<evidence type="ECO:0000313" key="2">
    <source>
        <dbReference type="EMBL" id="KAK8572622.1"/>
    </source>
</evidence>
<gene>
    <name evidence="2" type="ORF">V6N12_028672</name>
</gene>
<dbReference type="CDD" id="cd07816">
    <property type="entry name" value="Bet_v1-like"/>
    <property type="match status" value="1"/>
</dbReference>
<dbReference type="InterPro" id="IPR051761">
    <property type="entry name" value="MLP-like_ligand-binding"/>
</dbReference>
<dbReference type="EMBL" id="JBBPBM010000008">
    <property type="protein sequence ID" value="KAK8572622.1"/>
    <property type="molecule type" value="Genomic_DNA"/>
</dbReference>